<evidence type="ECO:0000259" key="7">
    <source>
        <dbReference type="Pfam" id="PF03330"/>
    </source>
</evidence>
<feature type="domain" description="RlpA-like protein double-psi beta-barrel" evidence="7">
    <location>
        <begin position="79"/>
        <end position="154"/>
    </location>
</feature>
<dbReference type="InterPro" id="IPR012997">
    <property type="entry name" value="RplA"/>
</dbReference>
<feature type="signal peptide" evidence="4">
    <location>
        <begin position="1"/>
        <end position="24"/>
    </location>
</feature>
<dbReference type="InterPro" id="IPR034718">
    <property type="entry name" value="RlpA"/>
</dbReference>
<dbReference type="InterPro" id="IPR007730">
    <property type="entry name" value="SPOR-like_dom"/>
</dbReference>
<dbReference type="PANTHER" id="PTHR34183">
    <property type="entry name" value="ENDOLYTIC PEPTIDOGLYCAN TRANSGLYCOSYLASE RLPA"/>
    <property type="match status" value="1"/>
</dbReference>
<dbReference type="Proteomes" id="UP000325933">
    <property type="component" value="Unassembled WGS sequence"/>
</dbReference>
<dbReference type="NCBIfam" id="TIGR00413">
    <property type="entry name" value="rlpA"/>
    <property type="match status" value="1"/>
</dbReference>
<comment type="function">
    <text evidence="4">Lytic transglycosylase with a strong preference for naked glycan strands that lack stem peptides.</text>
</comment>
<feature type="chain" id="PRO_5023981621" description="Endolytic peptidoglycan transglycosylase RlpA" evidence="4">
    <location>
        <begin position="25"/>
        <end position="331"/>
    </location>
</feature>
<dbReference type="EC" id="4.2.2.-" evidence="4"/>
<dbReference type="Pfam" id="PF05036">
    <property type="entry name" value="SPOR"/>
    <property type="match status" value="1"/>
</dbReference>
<dbReference type="HAMAP" id="MF_02071">
    <property type="entry name" value="RlpA"/>
    <property type="match status" value="1"/>
</dbReference>
<evidence type="ECO:0000256" key="3">
    <source>
        <dbReference type="ARBA" id="ARBA00023316"/>
    </source>
</evidence>
<evidence type="ECO:0000313" key="10">
    <source>
        <dbReference type="EMBL" id="KAA9028963.1"/>
    </source>
</evidence>
<sequence precursor="true">MLSNNKGLFVTAMMLALVGGSAGAAQPQSAGAPASMASDTPVPLGASYAVGGVSYTPADPVSYDEVGYAGESTDGSQSGATANGEAFMPAAITAAHKTLPLPSYVEVTALDSGRTILVRVNDRGPMRGDQLIALSPGAASQLGVSGQAVIPVRVRRVNPPEQERAALRGQGRAAERLETPAALLRVLRTKLPAVSHAAATPARAVAATKPKPAPAATRPVAAPRPGADFDQAPPPPRIATQSAKPAPKPVQATAPAAPTRAGGYIVQVGAFSSQARAETVAKSIGARAEAGGGLWRVRLGPYPTQQAAQAGVRFAAAKGFENARIMANDAR</sequence>
<gene>
    <name evidence="4" type="primary">rlpA</name>
    <name evidence="10" type="ORF">F4U95_13670</name>
    <name evidence="9" type="ORF">F4U96_12540</name>
</gene>
<dbReference type="GO" id="GO:0000270">
    <property type="term" value="P:peptidoglycan metabolic process"/>
    <property type="evidence" value="ECO:0007669"/>
    <property type="project" value="UniProtKB-UniRule"/>
</dbReference>
<evidence type="ECO:0000259" key="8">
    <source>
        <dbReference type="Pfam" id="PF05036"/>
    </source>
</evidence>
<dbReference type="GO" id="GO:0008932">
    <property type="term" value="F:lytic endotransglycosylase activity"/>
    <property type="evidence" value="ECO:0007669"/>
    <property type="project" value="UniProtKB-UniRule"/>
</dbReference>
<evidence type="ECO:0000313" key="11">
    <source>
        <dbReference type="Proteomes" id="UP000325933"/>
    </source>
</evidence>
<evidence type="ECO:0000256" key="5">
    <source>
        <dbReference type="RuleBase" id="RU003495"/>
    </source>
</evidence>
<reference evidence="11 12" key="1">
    <citation type="submission" date="2019-09" db="EMBL/GenBank/DDBJ databases">
        <authorList>
            <person name="Feng G."/>
        </authorList>
    </citation>
    <scope>NUCLEOTIDE SEQUENCE [LARGE SCALE GENOMIC DNA]</scope>
    <source>
        <strain evidence="10 11">KACC 19283</strain>
        <strain evidence="9 12">KACC 19284</strain>
    </source>
</reference>
<dbReference type="CDD" id="cd22268">
    <property type="entry name" value="DPBB_RlpA-like"/>
    <property type="match status" value="1"/>
</dbReference>
<dbReference type="Pfam" id="PF03330">
    <property type="entry name" value="DPBB_1"/>
    <property type="match status" value="1"/>
</dbReference>
<evidence type="ECO:0000256" key="4">
    <source>
        <dbReference type="HAMAP-Rule" id="MF_02071"/>
    </source>
</evidence>
<comment type="caution">
    <text evidence="10">The sequence shown here is derived from an EMBL/GenBank/DDBJ whole genome shotgun (WGS) entry which is preliminary data.</text>
</comment>
<dbReference type="GO" id="GO:0042834">
    <property type="term" value="F:peptidoglycan binding"/>
    <property type="evidence" value="ECO:0007669"/>
    <property type="project" value="InterPro"/>
</dbReference>
<evidence type="ECO:0000256" key="2">
    <source>
        <dbReference type="ARBA" id="ARBA00023239"/>
    </source>
</evidence>
<feature type="compositionally biased region" description="Low complexity" evidence="6">
    <location>
        <begin position="199"/>
        <end position="225"/>
    </location>
</feature>
<dbReference type="PANTHER" id="PTHR34183:SF1">
    <property type="entry name" value="ENDOLYTIC PEPTIDOGLYCAN TRANSGLYCOSYLASE RLPA"/>
    <property type="match status" value="1"/>
</dbReference>
<feature type="compositionally biased region" description="Low complexity" evidence="6">
    <location>
        <begin position="243"/>
        <end position="256"/>
    </location>
</feature>
<feature type="region of interest" description="Disordered" evidence="6">
    <location>
        <begin position="199"/>
        <end position="256"/>
    </location>
</feature>
<evidence type="ECO:0000313" key="9">
    <source>
        <dbReference type="EMBL" id="KAA9016392.1"/>
    </source>
</evidence>
<dbReference type="InterPro" id="IPR036908">
    <property type="entry name" value="RlpA-like_sf"/>
</dbReference>
<comment type="similarity">
    <text evidence="4 5">Belongs to the RlpA family.</text>
</comment>
<dbReference type="GO" id="GO:0009279">
    <property type="term" value="C:cell outer membrane"/>
    <property type="evidence" value="ECO:0007669"/>
    <property type="project" value="TreeGrafter"/>
</dbReference>
<proteinExistence type="inferred from homology"/>
<feature type="domain" description="SPOR" evidence="8">
    <location>
        <begin position="262"/>
        <end position="316"/>
    </location>
</feature>
<name>A0A5J5I083_9SPHN</name>
<keyword evidence="1 4" id="KW-0732">Signal</keyword>
<dbReference type="InterPro" id="IPR009009">
    <property type="entry name" value="RlpA-like_DPBB"/>
</dbReference>
<evidence type="ECO:0000256" key="1">
    <source>
        <dbReference type="ARBA" id="ARBA00022729"/>
    </source>
</evidence>
<organism evidence="10 11">
    <name type="scientific">Sphingobium limneticum</name>
    <dbReference type="NCBI Taxonomy" id="1007511"/>
    <lineage>
        <taxon>Bacteria</taxon>
        <taxon>Pseudomonadati</taxon>
        <taxon>Pseudomonadota</taxon>
        <taxon>Alphaproteobacteria</taxon>
        <taxon>Sphingomonadales</taxon>
        <taxon>Sphingomonadaceae</taxon>
        <taxon>Sphingobium</taxon>
    </lineage>
</organism>
<keyword evidence="3 4" id="KW-0961">Cell wall biogenesis/degradation</keyword>
<dbReference type="InterPro" id="IPR036680">
    <property type="entry name" value="SPOR-like_sf"/>
</dbReference>
<dbReference type="RefSeq" id="WP_150426047.1">
    <property type="nucleotide sequence ID" value="NZ_VYQA01000009.1"/>
</dbReference>
<protein>
    <recommendedName>
        <fullName evidence="4">Endolytic peptidoglycan transglycosylase RlpA</fullName>
        <ecNumber evidence="4">4.2.2.-</ecNumber>
    </recommendedName>
</protein>
<dbReference type="Gene3D" id="2.40.40.10">
    <property type="entry name" value="RlpA-like domain"/>
    <property type="match status" value="1"/>
</dbReference>
<dbReference type="AlphaFoldDB" id="A0A5J5I083"/>
<dbReference type="Gene3D" id="3.30.70.1070">
    <property type="entry name" value="Sporulation related repeat"/>
    <property type="match status" value="1"/>
</dbReference>
<evidence type="ECO:0000313" key="12">
    <source>
        <dbReference type="Proteomes" id="UP000326364"/>
    </source>
</evidence>
<keyword evidence="12" id="KW-1185">Reference proteome</keyword>
<accession>A0A5J5I083</accession>
<dbReference type="Proteomes" id="UP000326364">
    <property type="component" value="Unassembled WGS sequence"/>
</dbReference>
<dbReference type="GO" id="GO:0071555">
    <property type="term" value="P:cell wall organization"/>
    <property type="evidence" value="ECO:0007669"/>
    <property type="project" value="UniProtKB-KW"/>
</dbReference>
<dbReference type="EMBL" id="VYQA01000009">
    <property type="protein sequence ID" value="KAA9028963.1"/>
    <property type="molecule type" value="Genomic_DNA"/>
</dbReference>
<dbReference type="SUPFAM" id="SSF110997">
    <property type="entry name" value="Sporulation related repeat"/>
    <property type="match status" value="1"/>
</dbReference>
<keyword evidence="2 4" id="KW-0456">Lyase</keyword>
<evidence type="ECO:0000256" key="6">
    <source>
        <dbReference type="SAM" id="MobiDB-lite"/>
    </source>
</evidence>
<dbReference type="EMBL" id="VYQB01000008">
    <property type="protein sequence ID" value="KAA9016392.1"/>
    <property type="molecule type" value="Genomic_DNA"/>
</dbReference>
<dbReference type="SUPFAM" id="SSF50685">
    <property type="entry name" value="Barwin-like endoglucanases"/>
    <property type="match status" value="1"/>
</dbReference>